<dbReference type="Pfam" id="PF01494">
    <property type="entry name" value="FAD_binding_3"/>
    <property type="match status" value="1"/>
</dbReference>
<feature type="region of interest" description="Disordered" evidence="18">
    <location>
        <begin position="1888"/>
        <end position="1947"/>
    </location>
</feature>
<feature type="compositionally biased region" description="Basic and acidic residues" evidence="18">
    <location>
        <begin position="691"/>
        <end position="705"/>
    </location>
</feature>
<protein>
    <recommendedName>
        <fullName evidence="4">F-actin monooxygenase</fullName>
        <ecNumber evidence="4">1.14.13.225</ecNumber>
    </recommendedName>
</protein>
<dbReference type="InterPro" id="IPR001715">
    <property type="entry name" value="CH_dom"/>
</dbReference>
<evidence type="ECO:0000256" key="8">
    <source>
        <dbReference type="ARBA" id="ARBA00022827"/>
    </source>
</evidence>
<dbReference type="PROSITE" id="PS50021">
    <property type="entry name" value="CH"/>
    <property type="match status" value="1"/>
</dbReference>
<evidence type="ECO:0000256" key="15">
    <source>
        <dbReference type="ARBA" id="ARBA00049522"/>
    </source>
</evidence>
<feature type="compositionally biased region" description="Basic and acidic residues" evidence="18">
    <location>
        <begin position="2298"/>
        <end position="2316"/>
    </location>
</feature>
<feature type="domain" description="LIM zinc-binding" evidence="20">
    <location>
        <begin position="933"/>
        <end position="998"/>
    </location>
</feature>
<evidence type="ECO:0000256" key="4">
    <source>
        <dbReference type="ARBA" id="ARBA00012709"/>
    </source>
</evidence>
<dbReference type="Pfam" id="PF00307">
    <property type="entry name" value="CH"/>
    <property type="match status" value="1"/>
</dbReference>
<feature type="compositionally biased region" description="Basic and acidic residues" evidence="18">
    <location>
        <begin position="1219"/>
        <end position="1234"/>
    </location>
</feature>
<feature type="compositionally biased region" description="Basic and acidic residues" evidence="18">
    <location>
        <begin position="2393"/>
        <end position="2405"/>
    </location>
</feature>
<dbReference type="GO" id="GO:0120501">
    <property type="term" value="F:F-actin monooxygenase activity"/>
    <property type="evidence" value="ECO:0007669"/>
    <property type="project" value="UniProtKB-EC"/>
</dbReference>
<feature type="region of interest" description="Disordered" evidence="18">
    <location>
        <begin position="1759"/>
        <end position="1801"/>
    </location>
</feature>
<keyword evidence="10" id="KW-0521">NADP</keyword>
<dbReference type="EC" id="1.14.13.225" evidence="4"/>
<feature type="compositionally biased region" description="Basic and acidic residues" evidence="18">
    <location>
        <begin position="714"/>
        <end position="726"/>
    </location>
</feature>
<keyword evidence="5" id="KW-0963">Cytoplasm</keyword>
<keyword evidence="8" id="KW-0274">FAD</keyword>
<feature type="compositionally biased region" description="Basic and acidic residues" evidence="18">
    <location>
        <begin position="1276"/>
        <end position="1290"/>
    </location>
</feature>
<evidence type="ECO:0000256" key="3">
    <source>
        <dbReference type="ARBA" id="ARBA00008223"/>
    </source>
</evidence>
<dbReference type="InterPro" id="IPR002938">
    <property type="entry name" value="FAD-bd"/>
</dbReference>
<keyword evidence="11" id="KW-0560">Oxidoreductase</keyword>
<dbReference type="SUPFAM" id="SSF51905">
    <property type="entry name" value="FAD/NAD(P)-binding domain"/>
    <property type="match status" value="1"/>
</dbReference>
<organism evidence="22 23">
    <name type="scientific">Megalurothrips usitatus</name>
    <name type="common">bean blossom thrips</name>
    <dbReference type="NCBI Taxonomy" id="439358"/>
    <lineage>
        <taxon>Eukaryota</taxon>
        <taxon>Metazoa</taxon>
        <taxon>Ecdysozoa</taxon>
        <taxon>Arthropoda</taxon>
        <taxon>Hexapoda</taxon>
        <taxon>Insecta</taxon>
        <taxon>Pterygota</taxon>
        <taxon>Neoptera</taxon>
        <taxon>Paraneoptera</taxon>
        <taxon>Thysanoptera</taxon>
        <taxon>Terebrantia</taxon>
        <taxon>Thripoidea</taxon>
        <taxon>Thripidae</taxon>
        <taxon>Megalurothrips</taxon>
    </lineage>
</organism>
<evidence type="ECO:0000256" key="11">
    <source>
        <dbReference type="ARBA" id="ARBA00023002"/>
    </source>
</evidence>
<dbReference type="SMART" id="SM00033">
    <property type="entry name" value="CH"/>
    <property type="match status" value="1"/>
</dbReference>
<evidence type="ECO:0000313" key="23">
    <source>
        <dbReference type="Proteomes" id="UP001075354"/>
    </source>
</evidence>
<keyword evidence="6" id="KW-0285">Flavoprotein</keyword>
<evidence type="ECO:0000256" key="16">
    <source>
        <dbReference type="PROSITE-ProRule" id="PRU00125"/>
    </source>
</evidence>
<dbReference type="InterPro" id="IPR057494">
    <property type="entry name" value="Rossman_Mical"/>
</dbReference>
<comment type="catalytic activity">
    <reaction evidence="15">
        <text>L-methionyl-[F-actin] + NADPH + O2 + H(+) = L-methionyl-(R)-S-oxide-[F-actin] + NADP(+) + H2O</text>
        <dbReference type="Rhea" id="RHEA:51308"/>
        <dbReference type="Rhea" id="RHEA-COMP:12953"/>
        <dbReference type="Rhea" id="RHEA-COMP:12956"/>
        <dbReference type="ChEBI" id="CHEBI:15377"/>
        <dbReference type="ChEBI" id="CHEBI:15378"/>
        <dbReference type="ChEBI" id="CHEBI:15379"/>
        <dbReference type="ChEBI" id="CHEBI:16044"/>
        <dbReference type="ChEBI" id="CHEBI:45764"/>
        <dbReference type="ChEBI" id="CHEBI:57783"/>
        <dbReference type="ChEBI" id="CHEBI:58349"/>
        <dbReference type="EC" id="1.14.13.225"/>
    </reaction>
</comment>
<dbReference type="PROSITE" id="PS51848">
    <property type="entry name" value="BMERB"/>
    <property type="match status" value="1"/>
</dbReference>
<feature type="compositionally biased region" description="Polar residues" evidence="18">
    <location>
        <begin position="2437"/>
        <end position="2446"/>
    </location>
</feature>
<dbReference type="PANTHER" id="PTHR23167">
    <property type="entry name" value="CALPONIN HOMOLOGY DOMAIN-CONTAINING PROTEIN DDB_G0272472-RELATED"/>
    <property type="match status" value="1"/>
</dbReference>
<dbReference type="GO" id="GO:0003779">
    <property type="term" value="F:actin binding"/>
    <property type="evidence" value="ECO:0007669"/>
    <property type="project" value="UniProtKB-KW"/>
</dbReference>
<accession>A0AAV7XC99</accession>
<dbReference type="Pfam" id="PF00412">
    <property type="entry name" value="LIM"/>
    <property type="match status" value="1"/>
</dbReference>
<feature type="compositionally biased region" description="Basic residues" evidence="18">
    <location>
        <begin position="1759"/>
        <end position="1769"/>
    </location>
</feature>
<dbReference type="InterPro" id="IPR022735">
    <property type="entry name" value="bMERB_dom"/>
</dbReference>
<dbReference type="GO" id="GO:0071949">
    <property type="term" value="F:FAD binding"/>
    <property type="evidence" value="ECO:0007669"/>
    <property type="project" value="InterPro"/>
</dbReference>
<dbReference type="InterPro" id="IPR050540">
    <property type="entry name" value="F-actin_Monoox_Mical"/>
</dbReference>
<evidence type="ECO:0000256" key="13">
    <source>
        <dbReference type="ARBA" id="ARBA00023038"/>
    </source>
</evidence>
<dbReference type="CDD" id="cd09439">
    <property type="entry name" value="LIM_Mical"/>
    <property type="match status" value="1"/>
</dbReference>
<evidence type="ECO:0000256" key="9">
    <source>
        <dbReference type="ARBA" id="ARBA00022833"/>
    </source>
</evidence>
<feature type="compositionally biased region" description="Low complexity" evidence="18">
    <location>
        <begin position="1936"/>
        <end position="1947"/>
    </location>
</feature>
<comment type="cofactor">
    <cofactor evidence="1">
        <name>FAD</name>
        <dbReference type="ChEBI" id="CHEBI:57692"/>
    </cofactor>
</comment>
<evidence type="ECO:0000256" key="7">
    <source>
        <dbReference type="ARBA" id="ARBA00022723"/>
    </source>
</evidence>
<dbReference type="Gene3D" id="2.10.110.10">
    <property type="entry name" value="Cysteine Rich Protein"/>
    <property type="match status" value="1"/>
</dbReference>
<comment type="similarity">
    <text evidence="3">Belongs to the Mical family.</text>
</comment>
<feature type="compositionally biased region" description="Polar residues" evidence="18">
    <location>
        <begin position="1914"/>
        <end position="1925"/>
    </location>
</feature>
<feature type="compositionally biased region" description="Low complexity" evidence="18">
    <location>
        <begin position="1899"/>
        <end position="1912"/>
    </location>
</feature>
<feature type="domain" description="BMERB" evidence="21">
    <location>
        <begin position="2547"/>
        <end position="2696"/>
    </location>
</feature>
<keyword evidence="17" id="KW-0175">Coiled coil</keyword>
<feature type="region of interest" description="Disordered" evidence="18">
    <location>
        <begin position="1694"/>
        <end position="1744"/>
    </location>
</feature>
<keyword evidence="23" id="KW-1185">Reference proteome</keyword>
<dbReference type="Gene3D" id="3.50.50.60">
    <property type="entry name" value="FAD/NAD(P)-binding domain"/>
    <property type="match status" value="1"/>
</dbReference>
<evidence type="ECO:0000256" key="2">
    <source>
        <dbReference type="ARBA" id="ARBA00004496"/>
    </source>
</evidence>
<evidence type="ECO:0000256" key="18">
    <source>
        <dbReference type="SAM" id="MobiDB-lite"/>
    </source>
</evidence>
<dbReference type="GO" id="GO:0005737">
    <property type="term" value="C:cytoplasm"/>
    <property type="evidence" value="ECO:0007669"/>
    <property type="project" value="UniProtKB-SubCell"/>
</dbReference>
<sequence length="2714" mass="301427">MEPRKQPVSPEVALASEVFDKLCSAATLKTILGHHRNLCDLLHLKPGPFPQFYLKLKSKLRSWKAQPLWNKFDKRASHKCYNRGKACPNTKVLIIGAGPCGLRAAIEAQLLGCKVVVIEKRDRISRNNVLHLWPFVIQDLRALGAKKFFGKFCAGAIDHISIRQLQCILLKVALILGVEFHEGVGFEAIVPPPEDQTERIGWRCITSPADHPVSQYEFDVLIGADGKRNTLEGFRRKEFRGKLAIAITANFINKRSEAEARVEEISGVAFIFNQKFFKDLYASTGIDLENIVYYKDETHYFVMTAKKHSLLNKNVILQDYPDTAKLLDPENVDKDALMEYAREAADFSTNYKLPHLEFAVNHYGQPDVAMFDFTSMYAAENASRVVERRGHKLLTLLVGDSLLEPFWPTGSGCARGFLSVLDACWAIRAWGSGQYSSLEVLAERESIYRLLGQTTPENLNRDLNAYTLEPQTRYPNLNFRAVTAVQVKGLFDTDDATGLEAMLLNPGAAGAAEMPKKRRRRDSQVHPDTLLHWLKKQVALYDSVHILDMTSSFKDGLALCAIIHRYRPDLIDFHSLKPDDIVANNQLAFDTLERELGIPPVMTPQEMEECDVPDKLAMLSYLSQIYDTFRGEIPHIKHPKLDDEDTAKVKKEALLASRMRELSKLTPQQKVSLLGRITSNHRQSVGRRKYSSSDREHGERGDREGTPSSIISNPERDRKHSNDVSRRNRKRRSGTSDRSALTMTYKNGYLCSVLFQDRDSRLQDDSRRGTVDSEFSGRIKNIEDKLRRVPVTEKKHIKHLNRAIGKIEKTDWNVKEIEKKIAESKTNSRSPRQRAEKVPKWSRQQFDDKFSAMERKLRVKGFDQETASKYAEIDMSLKQLEKKIKEGSTLEAGKVSAMAAQLANKNQQETDKSTIQRSNSRPALVLPAQGGSEMCHFCNKRVYLMERLSAEGRFFHRGCFRCEYCSTTLRLGSYAFDRDGKFGSRFFCTHHFGMHGTQKMKTARKSEELRSILGKENIPRQLSIAKTPDKSKNAVSGVDSADSQDQKVLGTPKPKPQPLDIDIDLDRGQTPERITFSNLAGIAGSSDQEEHPSEMDEDEWTDRNFGASAAECDSSDDLSDLSDEDDDGAEAFAEAIDVPLTADETLRLAENWTRRYSTDGALQNGANDKEHKTLAPTGEEDEEPESGSYEYEDESDDFSYQEYDSEDDDSDTATEGEEEIRQRELRKQEVRLEVPDCLPGRNDTDTGSDTEVASEETSSESESVENSATEIETDSEFDHDGTTPTRHEIPDIIISDHLTQDLEEPKKVQIRSGNVVNGNVTKELPGIKLQFSPLQNKVESNNNAISNARVIQQTPVRPSPLINPRRGDYLLNRTQSTGGIASKLSLELKKRYLLGGDAAGSVKKSGSATTLDTRFKSFVDQISEHQKLLNPAPEPSPTMQAFLQNTNKLNTSPKPSLPSSTTSSITASTVATYGKKELPPVPGVFPHVCGQSSLEKSLSLKLDKSIPDVAAVSLPGHKELPAENVFEHVCGKSSSESLRVANCRTSSVLSPKEEEPEPLDSLQPDSLIILPSDEEKASVNENVDKQTDSRPRSPVHETSIIVPSIAWQDVKSKKEDMDSDSLSSDVSLGDEVEEEEEDVNEEQKESKQLPPRVEVHSYCGELLQGDAVQRQAVPSSVKPPSDLPLGVIPAAVLTKQAGPGPSSGRSSPVSPVSLRADHGQGPLTETELSDWAHDANPGVSEDLEDVEFNINPEFVTLRRNKKSKGSRKPVRSESARPAKIATGEDLEDFETESVSSPAPPLVPRLHALASEENLEFMDTGEEGSSTDDQANGLNQKLLNHGYAQFVDQDDSSPCAINKELLRLPGGNGYIPLKDNEDDEDAATPVADTFSALPPVGTHSSIENSSSSSSDSRSILDQNRGTSSTIELVDEENSCQVEPSTEDTTTTSDMVTIVDTPLEPPPALVKSVDEGEQKAYAECVKRLQGRVSPFSNARDSIDIRKSRRSNKSSPELISPIEESKTTLSALQATPPLAQEMDNCAVATASGSLKSPTTSRKLQQLSQERSKQKSLIHEMVMDKLLAQKKSPQERKARKGIRNSASPLSGSSSIGCIPNLSKLESESNKVVSPVQSPSLPSSSSDSKSDDKNKHLVEVADEPRAEETEKFFTPMLSVKKRTLSTPDDREEYLTPLTSMKKRAMSETRARPFSVHGVDRLREVAEKSKDSAALPDTPLTNPEAFSLPDIRKALFASPDDVFKTPIAPPRAKHDESKRTADRERARREARARARLKSDEELGLSPEDYIKALKEKASSRRLDSSLERTPAPPGLTSSSDPATTSKLKSGVGDGVILRPRPKSKDSERRKSIIQAVSDFFHKKTSSSGSPSSPSPPSTSQNTPEKDRERDRDHLKFPRFRLAHKSKDKEKDKLDHDGANDYSFDFEPQQSAASSSGKEPPVGSSGAKSMSAAAASSAATAMAAVVGPPPVPPPPSSYLPRVSGTKWHADACVEDSQSELEDLDDSRATGMSTPTQGSLSIDGSASKKQSRLSRRVSRQAQLKRLRMAQEIQRQLEELEVKQKELEHQGVGVEKALRGEGNDGGREEVDLLHEWFTLMRERSELRRYERELIVRAQELELEDRHARLQLELRDRLAKDDASKTGDDVATEGRILSEMLEIVEKRDSLIARLEADRQRYQEEEKDLEAQMLAKGLRLTPLRKESHV</sequence>
<dbReference type="CDD" id="cd22198">
    <property type="entry name" value="CH_MICAL_EHBP-like"/>
    <property type="match status" value="1"/>
</dbReference>
<evidence type="ECO:0000256" key="1">
    <source>
        <dbReference type="ARBA" id="ARBA00001974"/>
    </source>
</evidence>
<feature type="compositionally biased region" description="Low complexity" evidence="18">
    <location>
        <begin position="2006"/>
        <end position="2015"/>
    </location>
</feature>
<feature type="compositionally biased region" description="Acidic residues" evidence="18">
    <location>
        <begin position="1628"/>
        <end position="1640"/>
    </location>
</feature>
<feature type="compositionally biased region" description="Pro residues" evidence="18">
    <location>
        <begin position="2476"/>
        <end position="2486"/>
    </location>
</feature>
<dbReference type="SMART" id="SM00132">
    <property type="entry name" value="LIM"/>
    <property type="match status" value="1"/>
</dbReference>
<feature type="compositionally biased region" description="Basic and acidic residues" evidence="18">
    <location>
        <begin position="2062"/>
        <end position="2075"/>
    </location>
</feature>
<feature type="region of interest" description="Disordered" evidence="18">
    <location>
        <begin position="1078"/>
        <end position="1143"/>
    </location>
</feature>
<proteinExistence type="inferred from homology"/>
<feature type="coiled-coil region" evidence="17">
    <location>
        <begin position="2670"/>
        <end position="2697"/>
    </location>
</feature>
<feature type="compositionally biased region" description="Low complexity" evidence="18">
    <location>
        <begin position="2451"/>
        <end position="2475"/>
    </location>
</feature>
<dbReference type="Gene3D" id="1.10.418.10">
    <property type="entry name" value="Calponin-like domain"/>
    <property type="match status" value="1"/>
</dbReference>
<evidence type="ECO:0000256" key="17">
    <source>
        <dbReference type="SAM" id="Coils"/>
    </source>
</evidence>
<feature type="region of interest" description="Disordered" evidence="18">
    <location>
        <begin position="1027"/>
        <end position="1061"/>
    </location>
</feature>
<feature type="compositionally biased region" description="Polar residues" evidence="18">
    <location>
        <begin position="2518"/>
        <end position="2536"/>
    </location>
</feature>
<dbReference type="InterPro" id="IPR036872">
    <property type="entry name" value="CH_dom_sf"/>
</dbReference>
<keyword evidence="9 16" id="KW-0862">Zinc</keyword>
<feature type="compositionally biased region" description="Basic and acidic residues" evidence="18">
    <location>
        <begin position="2414"/>
        <end position="2428"/>
    </location>
</feature>
<feature type="region of interest" description="Disordered" evidence="18">
    <location>
        <begin position="673"/>
        <end position="741"/>
    </location>
</feature>
<dbReference type="SUPFAM" id="SSF47576">
    <property type="entry name" value="Calponin-homology domain, CH-domain"/>
    <property type="match status" value="1"/>
</dbReference>
<feature type="compositionally biased region" description="Low complexity" evidence="18">
    <location>
        <begin position="1698"/>
        <end position="1713"/>
    </location>
</feature>
<keyword evidence="13 16" id="KW-0440">LIM domain</keyword>
<feature type="compositionally biased region" description="Acidic residues" evidence="18">
    <location>
        <begin position="1246"/>
        <end position="1263"/>
    </location>
</feature>
<dbReference type="PROSITE" id="PS00478">
    <property type="entry name" value="LIM_DOMAIN_1"/>
    <property type="match status" value="1"/>
</dbReference>
<dbReference type="SUPFAM" id="SSF57716">
    <property type="entry name" value="Glucocorticoid receptor-like (DNA-binding domain)"/>
    <property type="match status" value="1"/>
</dbReference>
<comment type="caution">
    <text evidence="22">The sequence shown here is derived from an EMBL/GenBank/DDBJ whole genome shotgun (WGS) entry which is preliminary data.</text>
</comment>
<feature type="coiled-coil region" evidence="17">
    <location>
        <begin position="2553"/>
        <end position="2584"/>
    </location>
</feature>
<feature type="region of interest" description="Disordered" evidence="18">
    <location>
        <begin position="2043"/>
        <end position="2158"/>
    </location>
</feature>
<dbReference type="PROSITE" id="PS50023">
    <property type="entry name" value="LIM_DOMAIN_2"/>
    <property type="match status" value="1"/>
</dbReference>
<reference evidence="22" key="1">
    <citation type="submission" date="2022-12" db="EMBL/GenBank/DDBJ databases">
        <title>Chromosome-level genome assembly of the bean flower thrips Megalurothrips usitatus.</title>
        <authorList>
            <person name="Ma L."/>
            <person name="Liu Q."/>
            <person name="Li H."/>
            <person name="Cai W."/>
        </authorList>
    </citation>
    <scope>NUCLEOTIDE SEQUENCE</scope>
    <source>
        <strain evidence="22">Cailab_2022a</strain>
    </source>
</reference>
<dbReference type="Proteomes" id="UP001075354">
    <property type="component" value="Chromosome 10"/>
</dbReference>
<dbReference type="InterPro" id="IPR001781">
    <property type="entry name" value="Znf_LIM"/>
</dbReference>
<evidence type="ECO:0000259" key="21">
    <source>
        <dbReference type="PROSITE" id="PS51848"/>
    </source>
</evidence>
<feature type="region of interest" description="Disordered" evidence="18">
    <location>
        <begin position="1993"/>
        <end position="2019"/>
    </location>
</feature>
<feature type="region of interest" description="Disordered" evidence="18">
    <location>
        <begin position="2251"/>
        <end position="2548"/>
    </location>
</feature>
<dbReference type="EMBL" id="JAPTSV010000010">
    <property type="protein sequence ID" value="KAJ1523620.1"/>
    <property type="molecule type" value="Genomic_DNA"/>
</dbReference>
<feature type="compositionally biased region" description="Low complexity" evidence="18">
    <location>
        <begin position="2122"/>
        <end position="2138"/>
    </location>
</feature>
<feature type="compositionally biased region" description="Basic residues" evidence="18">
    <location>
        <begin position="2537"/>
        <end position="2548"/>
    </location>
</feature>
<feature type="compositionally biased region" description="Basic and acidic residues" evidence="18">
    <location>
        <begin position="2139"/>
        <end position="2158"/>
    </location>
</feature>
<keyword evidence="14" id="KW-0009">Actin-binding</keyword>
<comment type="subcellular location">
    <subcellularLocation>
        <location evidence="2">Cytoplasm</location>
    </subcellularLocation>
</comment>
<dbReference type="InterPro" id="IPR036188">
    <property type="entry name" value="FAD/NAD-bd_sf"/>
</dbReference>
<feature type="compositionally biased region" description="Polar residues" evidence="18">
    <location>
        <begin position="2325"/>
        <end position="2337"/>
    </location>
</feature>
<feature type="region of interest" description="Disordered" evidence="18">
    <location>
        <begin position="1545"/>
        <end position="1653"/>
    </location>
</feature>
<feature type="compositionally biased region" description="Acidic residues" evidence="18">
    <location>
        <begin position="1113"/>
        <end position="1129"/>
    </location>
</feature>
<dbReference type="SMART" id="SM01203">
    <property type="entry name" value="DUF3585"/>
    <property type="match status" value="1"/>
</dbReference>
<dbReference type="PRINTS" id="PR00420">
    <property type="entry name" value="RNGMNOXGNASE"/>
</dbReference>
<feature type="region of interest" description="Disordered" evidence="18">
    <location>
        <begin position="2174"/>
        <end position="2202"/>
    </location>
</feature>
<keyword evidence="7 16" id="KW-0479">Metal-binding</keyword>
<feature type="region of interest" description="Disordered" evidence="18">
    <location>
        <begin position="1157"/>
        <end position="1291"/>
    </location>
</feature>
<feature type="compositionally biased region" description="Low complexity" evidence="18">
    <location>
        <begin position="2097"/>
        <end position="2106"/>
    </location>
</feature>
<feature type="compositionally biased region" description="Basic and acidic residues" evidence="18">
    <location>
        <begin position="2262"/>
        <end position="2290"/>
    </location>
</feature>
<dbReference type="Pfam" id="PF12130">
    <property type="entry name" value="bMERB_dom"/>
    <property type="match status" value="1"/>
</dbReference>
<evidence type="ECO:0000256" key="6">
    <source>
        <dbReference type="ARBA" id="ARBA00022630"/>
    </source>
</evidence>
<dbReference type="PANTHER" id="PTHR23167:SF54">
    <property type="entry name" value="[F-ACTIN]-MONOOXYGENASE MICAL"/>
    <property type="match status" value="1"/>
</dbReference>
<evidence type="ECO:0000313" key="22">
    <source>
        <dbReference type="EMBL" id="KAJ1523620.1"/>
    </source>
</evidence>
<dbReference type="FunFam" id="3.50.50.60:FF:000004">
    <property type="entry name" value="protein-methionine sulfoxide oxidase MICAL2 isoform X1"/>
    <property type="match status" value="1"/>
</dbReference>
<evidence type="ECO:0000256" key="14">
    <source>
        <dbReference type="ARBA" id="ARBA00023203"/>
    </source>
</evidence>
<evidence type="ECO:0000256" key="10">
    <source>
        <dbReference type="ARBA" id="ARBA00022857"/>
    </source>
</evidence>
<feature type="region of interest" description="Disordered" evidence="18">
    <location>
        <begin position="2217"/>
        <end position="2236"/>
    </location>
</feature>
<name>A0AAV7XC99_9NEOP</name>
<feature type="compositionally biased region" description="Polar residues" evidence="18">
    <location>
        <begin position="673"/>
        <end position="683"/>
    </location>
</feature>
<dbReference type="GO" id="GO:0046872">
    <property type="term" value="F:metal ion binding"/>
    <property type="evidence" value="ECO:0007669"/>
    <property type="project" value="UniProtKB-KW"/>
</dbReference>
<keyword evidence="12" id="KW-0503">Monooxygenase</keyword>
<feature type="domain" description="Calponin-homology (CH)" evidence="19">
    <location>
        <begin position="524"/>
        <end position="630"/>
    </location>
</feature>
<dbReference type="Pfam" id="PF25413">
    <property type="entry name" value="Rossman_Mical"/>
    <property type="match status" value="1"/>
</dbReference>
<feature type="compositionally biased region" description="Basic and acidic residues" evidence="18">
    <location>
        <begin position="833"/>
        <end position="843"/>
    </location>
</feature>
<feature type="region of interest" description="Disordered" evidence="18">
    <location>
        <begin position="822"/>
        <end position="843"/>
    </location>
</feature>
<feature type="compositionally biased region" description="Acidic residues" evidence="18">
    <location>
        <begin position="2501"/>
        <end position="2513"/>
    </location>
</feature>
<feature type="compositionally biased region" description="Polar residues" evidence="18">
    <location>
        <begin position="2043"/>
        <end position="2061"/>
    </location>
</feature>
<evidence type="ECO:0000259" key="19">
    <source>
        <dbReference type="PROSITE" id="PS50021"/>
    </source>
</evidence>
<gene>
    <name evidence="22" type="ORF">ONE63_001463</name>
</gene>
<feature type="compositionally biased region" description="Acidic residues" evidence="18">
    <location>
        <begin position="1178"/>
        <end position="1218"/>
    </location>
</feature>
<evidence type="ECO:0000256" key="5">
    <source>
        <dbReference type="ARBA" id="ARBA00022490"/>
    </source>
</evidence>
<feature type="compositionally biased region" description="Basic and acidic residues" evidence="18">
    <location>
        <begin position="1573"/>
        <end position="1595"/>
    </location>
</feature>
<evidence type="ECO:0000256" key="12">
    <source>
        <dbReference type="ARBA" id="ARBA00023033"/>
    </source>
</evidence>
<evidence type="ECO:0000259" key="20">
    <source>
        <dbReference type="PROSITE" id="PS50023"/>
    </source>
</evidence>